<dbReference type="SUPFAM" id="SSF50978">
    <property type="entry name" value="WD40 repeat-like"/>
    <property type="match status" value="1"/>
</dbReference>
<dbReference type="EC" id="3.1.1.97" evidence="6"/>
<evidence type="ECO:0000313" key="9">
    <source>
        <dbReference type="Proteomes" id="UP000258309"/>
    </source>
</evidence>
<gene>
    <name evidence="8" type="ORF">B7463_g7219</name>
</gene>
<comment type="catalytic activity">
    <reaction evidence="7">
        <text>diphthine methyl ester-[translation elongation factor 2] + H2O = diphthine-[translation elongation factor 2] + methanol + H(+)</text>
        <dbReference type="Rhea" id="RHEA:42656"/>
        <dbReference type="Rhea" id="RHEA-COMP:10172"/>
        <dbReference type="Rhea" id="RHEA-COMP:10173"/>
        <dbReference type="ChEBI" id="CHEBI:15377"/>
        <dbReference type="ChEBI" id="CHEBI:15378"/>
        <dbReference type="ChEBI" id="CHEBI:17790"/>
        <dbReference type="ChEBI" id="CHEBI:79005"/>
        <dbReference type="ChEBI" id="CHEBI:82696"/>
        <dbReference type="EC" id="3.1.1.97"/>
    </reaction>
</comment>
<dbReference type="OMA" id="LDMKWLP"/>
<dbReference type="GO" id="GO:0061685">
    <property type="term" value="F:diphthine methylesterase activity"/>
    <property type="evidence" value="ECO:0007669"/>
    <property type="project" value="UniProtKB-EC"/>
</dbReference>
<comment type="pathway">
    <text evidence="1">Protein modification; peptidyl-diphthamide biosynthesis.</text>
</comment>
<dbReference type="EMBL" id="NCSJ02000139">
    <property type="protein sequence ID" value="RFU29122.1"/>
    <property type="molecule type" value="Genomic_DNA"/>
</dbReference>
<feature type="non-terminal residue" evidence="8">
    <location>
        <position position="425"/>
    </location>
</feature>
<sequence>MREEDSNTTIKPLSSIILDLPPSCIEFSPENRNYFVVGTYNLQKDEDTLKEKGDYLNEQQDIEAHPSAPQSRNGSLILFKIIEDKPALVQTLSYHSAILDLHFSPHTPSIFAIASSTGSISTFKLTNDAQPSIKHLKTHQLFPQDTLVLSFAWHPTLPSILSVTLSTGAVHVLKLHEELTDSIEFAPNDEPLITHSLEAWCSAFSPSSSLLNGKQQCALYSGGDDGHLNVATFALNTPENPIDKAEDDDMGDPFELRPAGLMRNTRPSHDAGLTAILPIPFRADDSKDILITGSYDDHVRICAADPSQLLRGPTVLSKLYIGGGVWRLNFLEDYGPQEQNGDDLNLKILASCMHAGARILEVRHNKDWSIKVLGEVTDHKSMCYGSAVQPLRKNAGKGEDEGRLCVSTSFYDRLLCIWRFNARSG</sequence>
<dbReference type="InterPro" id="IPR052415">
    <property type="entry name" value="Diphthine_MTase"/>
</dbReference>
<dbReference type="Proteomes" id="UP000258309">
    <property type="component" value="Unassembled WGS sequence"/>
</dbReference>
<evidence type="ECO:0000256" key="5">
    <source>
        <dbReference type="ARBA" id="ARBA00038092"/>
    </source>
</evidence>
<dbReference type="InterPro" id="IPR015943">
    <property type="entry name" value="WD40/YVTN_repeat-like_dom_sf"/>
</dbReference>
<evidence type="ECO:0000256" key="4">
    <source>
        <dbReference type="ARBA" id="ARBA00022801"/>
    </source>
</evidence>
<dbReference type="SMART" id="SM00320">
    <property type="entry name" value="WD40"/>
    <property type="match status" value="3"/>
</dbReference>
<dbReference type="PANTHER" id="PTHR46042">
    <property type="entry name" value="DIPHTHINE METHYLTRANSFERASE"/>
    <property type="match status" value="1"/>
</dbReference>
<proteinExistence type="inferred from homology"/>
<dbReference type="OrthoDB" id="1930760at2759"/>
<name>A0A3E2H7G3_SCYLI</name>
<evidence type="ECO:0000256" key="3">
    <source>
        <dbReference type="ARBA" id="ARBA00022737"/>
    </source>
</evidence>
<comment type="similarity">
    <text evidence="5">Belongs to the DPH7 family.</text>
</comment>
<keyword evidence="3" id="KW-0677">Repeat</keyword>
<keyword evidence="9" id="KW-1185">Reference proteome</keyword>
<keyword evidence="2" id="KW-0853">WD repeat</keyword>
<dbReference type="STRING" id="5539.A0A3E2H7G3"/>
<keyword evidence="4" id="KW-0378">Hydrolase</keyword>
<evidence type="ECO:0000256" key="6">
    <source>
        <dbReference type="ARBA" id="ARBA00039131"/>
    </source>
</evidence>
<feature type="non-terminal residue" evidence="8">
    <location>
        <position position="1"/>
    </location>
</feature>
<comment type="caution">
    <text evidence="8">The sequence shown here is derived from an EMBL/GenBank/DDBJ whole genome shotgun (WGS) entry which is preliminary data.</text>
</comment>
<reference evidence="8 9" key="1">
    <citation type="submission" date="2018-05" db="EMBL/GenBank/DDBJ databases">
        <title>Draft genome sequence of Scytalidium lignicola DSM 105466, a ubiquitous saprotrophic fungus.</title>
        <authorList>
            <person name="Buettner E."/>
            <person name="Gebauer A.M."/>
            <person name="Hofrichter M."/>
            <person name="Liers C."/>
            <person name="Kellner H."/>
        </authorList>
    </citation>
    <scope>NUCLEOTIDE SEQUENCE [LARGE SCALE GENOMIC DNA]</scope>
    <source>
        <strain evidence="8 9">DSM 105466</strain>
    </source>
</reference>
<dbReference type="AlphaFoldDB" id="A0A3E2H7G3"/>
<evidence type="ECO:0000256" key="2">
    <source>
        <dbReference type="ARBA" id="ARBA00022574"/>
    </source>
</evidence>
<evidence type="ECO:0000256" key="1">
    <source>
        <dbReference type="ARBA" id="ARBA00005156"/>
    </source>
</evidence>
<dbReference type="InterPro" id="IPR036322">
    <property type="entry name" value="WD40_repeat_dom_sf"/>
</dbReference>
<accession>A0A3E2H7G3</accession>
<dbReference type="InterPro" id="IPR001680">
    <property type="entry name" value="WD40_rpt"/>
</dbReference>
<dbReference type="PANTHER" id="PTHR46042:SF1">
    <property type="entry name" value="DIPHTHINE METHYLTRANSFERASE"/>
    <property type="match status" value="1"/>
</dbReference>
<protein>
    <recommendedName>
        <fullName evidence="6">methylated diphthine methylhydrolase</fullName>
        <ecNumber evidence="6">3.1.1.97</ecNumber>
    </recommendedName>
</protein>
<dbReference type="GO" id="GO:0017183">
    <property type="term" value="P:protein histidyl modification to diphthamide"/>
    <property type="evidence" value="ECO:0007669"/>
    <property type="project" value="TreeGrafter"/>
</dbReference>
<dbReference type="Gene3D" id="2.130.10.10">
    <property type="entry name" value="YVTN repeat-like/Quinoprotein amine dehydrogenase"/>
    <property type="match status" value="1"/>
</dbReference>
<dbReference type="GO" id="GO:0005737">
    <property type="term" value="C:cytoplasm"/>
    <property type="evidence" value="ECO:0007669"/>
    <property type="project" value="TreeGrafter"/>
</dbReference>
<evidence type="ECO:0000256" key="7">
    <source>
        <dbReference type="ARBA" id="ARBA00047551"/>
    </source>
</evidence>
<organism evidence="8 9">
    <name type="scientific">Scytalidium lignicola</name>
    <name type="common">Hyphomycete</name>
    <dbReference type="NCBI Taxonomy" id="5539"/>
    <lineage>
        <taxon>Eukaryota</taxon>
        <taxon>Fungi</taxon>
        <taxon>Dikarya</taxon>
        <taxon>Ascomycota</taxon>
        <taxon>Pezizomycotina</taxon>
        <taxon>Leotiomycetes</taxon>
        <taxon>Leotiomycetes incertae sedis</taxon>
        <taxon>Scytalidium</taxon>
    </lineage>
</organism>
<evidence type="ECO:0000313" key="8">
    <source>
        <dbReference type="EMBL" id="RFU29122.1"/>
    </source>
</evidence>